<reference evidence="1 2" key="1">
    <citation type="submission" date="2020-12" db="EMBL/GenBank/DDBJ databases">
        <title>Genome sequence of clinical Mycobacterium intracellulare strains.</title>
        <authorList>
            <person name="Tateishi Y."/>
            <person name="Matsumoto S."/>
            <person name="Fukushima Y."/>
            <person name="Nakajima C."/>
            <person name="Suzuki Y."/>
        </authorList>
    </citation>
    <scope>NUCLEOTIDE SEQUENCE [LARGE SCALE GENOMIC DNA]</scope>
    <source>
        <strain evidence="1 2">M018</strain>
    </source>
</reference>
<name>A0A7R7MVF0_MYCIT</name>
<dbReference type="AlphaFoldDB" id="A0A7R7MVF0"/>
<sequence>MIEPVARAGATELNHNKKEQQQVFPANVLKVLIATPGDTGDEVDEIIKSIHSWNGRRAEAEGVILLPRFWKFDAVPLMSSGGPQSVIDSQLVDDADIVIAVFDSRLGTATPTAVSGTAHEIERTAEAGKPVHVYFSDEPVSRNADPEELARLNKFRAEMEAKNLLGVYVDPTDLGYQVREAVEHDIVMMDLGVSALPVAAPDHAMPRLRYDGFAKRLIAENHSTTVRADEFTLDIPDGHYLIDYDGEPLDLLPQADARWRVTLFMGSDDSVKIKMRWLENGEPQEETQTVFLD</sequence>
<protein>
    <recommendedName>
        <fullName evidence="3">DUF4062 domain-containing protein</fullName>
    </recommendedName>
</protein>
<evidence type="ECO:0008006" key="3">
    <source>
        <dbReference type="Google" id="ProtNLM"/>
    </source>
</evidence>
<gene>
    <name evidence="1" type="ORF">MINTM018_20760</name>
</gene>
<dbReference type="EMBL" id="AP024255">
    <property type="protein sequence ID" value="BCO99306.1"/>
    <property type="molecule type" value="Genomic_DNA"/>
</dbReference>
<evidence type="ECO:0000313" key="2">
    <source>
        <dbReference type="Proteomes" id="UP000595205"/>
    </source>
</evidence>
<organism evidence="1 2">
    <name type="scientific">Mycobacterium intracellulare</name>
    <dbReference type="NCBI Taxonomy" id="1767"/>
    <lineage>
        <taxon>Bacteria</taxon>
        <taxon>Bacillati</taxon>
        <taxon>Actinomycetota</taxon>
        <taxon>Actinomycetes</taxon>
        <taxon>Mycobacteriales</taxon>
        <taxon>Mycobacteriaceae</taxon>
        <taxon>Mycobacterium</taxon>
        <taxon>Mycobacterium avium complex (MAC)</taxon>
    </lineage>
</organism>
<accession>A0A7R7MVF0</accession>
<evidence type="ECO:0000313" key="1">
    <source>
        <dbReference type="EMBL" id="BCO99306.1"/>
    </source>
</evidence>
<proteinExistence type="predicted"/>
<dbReference type="Proteomes" id="UP000595205">
    <property type="component" value="Chromosome"/>
</dbReference>